<keyword evidence="2" id="KW-1003">Cell membrane</keyword>
<keyword evidence="3 11" id="KW-0812">Transmembrane</keyword>
<evidence type="ECO:0000256" key="6">
    <source>
        <dbReference type="ARBA" id="ARBA00023136"/>
    </source>
</evidence>
<dbReference type="PANTHER" id="PTHR24246">
    <property type="entry name" value="OLFACTORY RECEPTOR AND ADENOSINE RECEPTOR"/>
    <property type="match status" value="1"/>
</dbReference>
<organism evidence="13 16">
    <name type="scientific">Actinia tenebrosa</name>
    <name type="common">Australian red waratah sea anemone</name>
    <dbReference type="NCBI Taxonomy" id="6105"/>
    <lineage>
        <taxon>Eukaryota</taxon>
        <taxon>Metazoa</taxon>
        <taxon>Cnidaria</taxon>
        <taxon>Anthozoa</taxon>
        <taxon>Hexacorallia</taxon>
        <taxon>Actiniaria</taxon>
        <taxon>Actiniidae</taxon>
        <taxon>Actinia</taxon>
    </lineage>
</organism>
<reference evidence="14 15" key="1">
    <citation type="submission" date="2025-04" db="UniProtKB">
        <authorList>
            <consortium name="RefSeq"/>
        </authorList>
    </citation>
    <scope>IDENTIFICATION</scope>
    <source>
        <tissue evidence="14 15">Tentacle</tissue>
    </source>
</reference>
<evidence type="ECO:0000256" key="7">
    <source>
        <dbReference type="ARBA" id="ARBA00023170"/>
    </source>
</evidence>
<gene>
    <name evidence="14 15 16" type="primary">LOC116305720</name>
</gene>
<dbReference type="PRINTS" id="PR00237">
    <property type="entry name" value="GPCRRHODOPSN"/>
</dbReference>
<feature type="transmembrane region" description="Helical" evidence="11">
    <location>
        <begin position="146"/>
        <end position="168"/>
    </location>
</feature>
<evidence type="ECO:0000313" key="15">
    <source>
        <dbReference type="RefSeq" id="XP_031571546.1"/>
    </source>
</evidence>
<feature type="transmembrane region" description="Helical" evidence="11">
    <location>
        <begin position="180"/>
        <end position="201"/>
    </location>
</feature>
<protein>
    <submittedName>
        <fullName evidence="14 15">D(2) dopamine receptor-like</fullName>
    </submittedName>
</protein>
<evidence type="ECO:0000256" key="9">
    <source>
        <dbReference type="ARBA" id="ARBA00023224"/>
    </source>
</evidence>
<sequence>MNNSTQTNHTTPDSSAQTINSTTLSALPVLAWSAAYGTVAVMAVFGNSMVITAFARNAGLHTRTNFFVVGLATADLLIGMFAVPLFISLFWHYTRNASIPEGLAKVFDAVDIFSSFASIFQLMLISLERCYAILYPVSHRNSSKLVYVLVLVSFWLFSGILAMTQAFGKTNLGLKKAFFTLMWICYVVSFLVICVAYMGIWRKAKRRGGYGFQRKKRRQDREVMIAITVLIVIVVFIVTWLPFFTMNVLFFYDPAKGKGVPYEVVQFSKLLHYSNSAINPIIYSLKIPGFKKTFTSLLRRESRSNGRSRTFSLTRRDSTRNSTRKPSTPV</sequence>
<evidence type="ECO:0000256" key="1">
    <source>
        <dbReference type="ARBA" id="ARBA00004651"/>
    </source>
</evidence>
<evidence type="ECO:0000256" key="3">
    <source>
        <dbReference type="ARBA" id="ARBA00022692"/>
    </source>
</evidence>
<dbReference type="RefSeq" id="XP_031571546.1">
    <property type="nucleotide sequence ID" value="XM_031715686.1"/>
</dbReference>
<evidence type="ECO:0000313" key="14">
    <source>
        <dbReference type="RefSeq" id="XP_031571545.1"/>
    </source>
</evidence>
<dbReference type="GO" id="GO:0005886">
    <property type="term" value="C:plasma membrane"/>
    <property type="evidence" value="ECO:0007669"/>
    <property type="project" value="UniProtKB-SubCell"/>
</dbReference>
<evidence type="ECO:0000313" key="13">
    <source>
        <dbReference type="Proteomes" id="UP000515163"/>
    </source>
</evidence>
<evidence type="ECO:0000256" key="2">
    <source>
        <dbReference type="ARBA" id="ARBA00022475"/>
    </source>
</evidence>
<keyword evidence="9" id="KW-0807">Transducer</keyword>
<comment type="subcellular location">
    <subcellularLocation>
        <location evidence="1">Cell membrane</location>
        <topology evidence="1">Multi-pass membrane protein</topology>
    </subcellularLocation>
</comment>
<feature type="transmembrane region" description="Helical" evidence="11">
    <location>
        <begin position="222"/>
        <end position="243"/>
    </location>
</feature>
<feature type="transmembrane region" description="Helical" evidence="11">
    <location>
        <begin position="112"/>
        <end position="134"/>
    </location>
</feature>
<evidence type="ECO:0000256" key="11">
    <source>
        <dbReference type="SAM" id="Phobius"/>
    </source>
</evidence>
<dbReference type="InterPro" id="IPR000276">
    <property type="entry name" value="GPCR_Rhodpsn"/>
</dbReference>
<evidence type="ECO:0000259" key="12">
    <source>
        <dbReference type="PROSITE" id="PS50262"/>
    </source>
</evidence>
<feature type="transmembrane region" description="Helical" evidence="11">
    <location>
        <begin position="30"/>
        <end position="54"/>
    </location>
</feature>
<feature type="compositionally biased region" description="Polar residues" evidence="10">
    <location>
        <begin position="320"/>
        <end position="330"/>
    </location>
</feature>
<keyword evidence="4 11" id="KW-1133">Transmembrane helix</keyword>
<dbReference type="CDD" id="cd00637">
    <property type="entry name" value="7tm_classA_rhodopsin-like"/>
    <property type="match status" value="1"/>
</dbReference>
<dbReference type="RefSeq" id="XP_031571547.1">
    <property type="nucleotide sequence ID" value="XM_031715687.1"/>
</dbReference>
<dbReference type="KEGG" id="aten:116305720"/>
<keyword evidence="8" id="KW-0325">Glycoprotein</keyword>
<dbReference type="RefSeq" id="XP_031571545.1">
    <property type="nucleotide sequence ID" value="XM_031715685.1"/>
</dbReference>
<dbReference type="GeneID" id="116305720"/>
<dbReference type="InterPro" id="IPR017452">
    <property type="entry name" value="GPCR_Rhodpsn_7TM"/>
</dbReference>
<name>A0A6P8IWU1_ACTTE</name>
<dbReference type="PANTHER" id="PTHR24246:SF27">
    <property type="entry name" value="ADENOSINE RECEPTOR, ISOFORM A"/>
    <property type="match status" value="1"/>
</dbReference>
<proteinExistence type="predicted"/>
<feature type="region of interest" description="Disordered" evidence="10">
    <location>
        <begin position="305"/>
        <end position="330"/>
    </location>
</feature>
<evidence type="ECO:0000256" key="8">
    <source>
        <dbReference type="ARBA" id="ARBA00023180"/>
    </source>
</evidence>
<evidence type="ECO:0000313" key="16">
    <source>
        <dbReference type="RefSeq" id="XP_031571547.1"/>
    </source>
</evidence>
<dbReference type="OrthoDB" id="10042731at2759"/>
<evidence type="ECO:0000256" key="5">
    <source>
        <dbReference type="ARBA" id="ARBA00023040"/>
    </source>
</evidence>
<accession>A0A6P8IWU1</accession>
<dbReference type="Proteomes" id="UP000515163">
    <property type="component" value="Unplaced"/>
</dbReference>
<dbReference type="Pfam" id="PF00001">
    <property type="entry name" value="7tm_1"/>
    <property type="match status" value="2"/>
</dbReference>
<keyword evidence="6 11" id="KW-0472">Membrane</keyword>
<dbReference type="AlphaFoldDB" id="A0A6P8IWU1"/>
<dbReference type="GO" id="GO:0004930">
    <property type="term" value="F:G protein-coupled receptor activity"/>
    <property type="evidence" value="ECO:0007669"/>
    <property type="project" value="UniProtKB-KW"/>
</dbReference>
<evidence type="ECO:0000256" key="4">
    <source>
        <dbReference type="ARBA" id="ARBA00022989"/>
    </source>
</evidence>
<keyword evidence="5" id="KW-0297">G-protein coupled receptor</keyword>
<feature type="domain" description="G-protein coupled receptors family 1 profile" evidence="12">
    <location>
        <begin position="46"/>
        <end position="283"/>
    </location>
</feature>
<feature type="transmembrane region" description="Helical" evidence="11">
    <location>
        <begin position="66"/>
        <end position="92"/>
    </location>
</feature>
<dbReference type="SUPFAM" id="SSF81321">
    <property type="entry name" value="Family A G protein-coupled receptor-like"/>
    <property type="match status" value="1"/>
</dbReference>
<keyword evidence="13" id="KW-1185">Reference proteome</keyword>
<dbReference type="SMART" id="SM01381">
    <property type="entry name" value="7TM_GPCR_Srsx"/>
    <property type="match status" value="1"/>
</dbReference>
<evidence type="ECO:0000256" key="10">
    <source>
        <dbReference type="SAM" id="MobiDB-lite"/>
    </source>
</evidence>
<dbReference type="PROSITE" id="PS50262">
    <property type="entry name" value="G_PROTEIN_RECEP_F1_2"/>
    <property type="match status" value="1"/>
</dbReference>
<keyword evidence="7" id="KW-0675">Receptor</keyword>
<dbReference type="Gene3D" id="1.20.1070.10">
    <property type="entry name" value="Rhodopsin 7-helix transmembrane proteins"/>
    <property type="match status" value="1"/>
</dbReference>